<dbReference type="AlphaFoldDB" id="S8D652"/>
<dbReference type="CDD" id="cd13983">
    <property type="entry name" value="STKc_WNK"/>
    <property type="match status" value="1"/>
</dbReference>
<evidence type="ECO:0000313" key="11">
    <source>
        <dbReference type="EMBL" id="EPS72856.1"/>
    </source>
</evidence>
<keyword evidence="5 11" id="KW-0418">Kinase</keyword>
<evidence type="ECO:0000256" key="2">
    <source>
        <dbReference type="ARBA" id="ARBA00022527"/>
    </source>
</evidence>
<dbReference type="InterPro" id="IPR008271">
    <property type="entry name" value="Ser/Thr_kinase_AS"/>
</dbReference>
<keyword evidence="4" id="KW-0547">Nucleotide-binding</keyword>
<dbReference type="PROSITE" id="PS50011">
    <property type="entry name" value="PROTEIN_KINASE_DOM"/>
    <property type="match status" value="1"/>
</dbReference>
<dbReference type="OrthoDB" id="4062651at2759"/>
<feature type="domain" description="Protein kinase" evidence="10">
    <location>
        <begin position="26"/>
        <end position="285"/>
    </location>
</feature>
<keyword evidence="12" id="KW-1185">Reference proteome</keyword>
<evidence type="ECO:0000313" key="12">
    <source>
        <dbReference type="Proteomes" id="UP000015453"/>
    </source>
</evidence>
<reference evidence="11 12" key="1">
    <citation type="journal article" date="2013" name="BMC Genomics">
        <title>The miniature genome of a carnivorous plant Genlisea aurea contains a low number of genes and short non-coding sequences.</title>
        <authorList>
            <person name="Leushkin E.V."/>
            <person name="Sutormin R.A."/>
            <person name="Nabieva E.R."/>
            <person name="Penin A.A."/>
            <person name="Kondrashov A.S."/>
            <person name="Logacheva M.D."/>
        </authorList>
    </citation>
    <scope>NUCLEOTIDE SEQUENCE [LARGE SCALE GENOMIC DNA]</scope>
</reference>
<feature type="compositionally biased region" description="Polar residues" evidence="9">
    <location>
        <begin position="293"/>
        <end position="303"/>
    </location>
</feature>
<keyword evidence="2" id="KW-0723">Serine/threonine-protein kinase</keyword>
<dbReference type="FunFam" id="1.10.510.10:FF:000046">
    <property type="entry name" value="probable serine/threonine-protein kinase WNK9"/>
    <property type="match status" value="1"/>
</dbReference>
<feature type="non-terminal residue" evidence="11">
    <location>
        <position position="386"/>
    </location>
</feature>
<dbReference type="EC" id="2.7.11.1" evidence="1"/>
<proteinExistence type="predicted"/>
<feature type="region of interest" description="Disordered" evidence="9">
    <location>
        <begin position="292"/>
        <end position="320"/>
    </location>
</feature>
<evidence type="ECO:0000256" key="8">
    <source>
        <dbReference type="ARBA" id="ARBA00048679"/>
    </source>
</evidence>
<dbReference type="Pfam" id="PF00069">
    <property type="entry name" value="Pkinase"/>
    <property type="match status" value="1"/>
</dbReference>
<evidence type="ECO:0000256" key="3">
    <source>
        <dbReference type="ARBA" id="ARBA00022679"/>
    </source>
</evidence>
<dbReference type="Gene3D" id="1.10.510.10">
    <property type="entry name" value="Transferase(Phosphotransferase) domain 1"/>
    <property type="match status" value="1"/>
</dbReference>
<dbReference type="EMBL" id="AUSU01000662">
    <property type="protein sequence ID" value="EPS72856.1"/>
    <property type="molecule type" value="Genomic_DNA"/>
</dbReference>
<gene>
    <name evidence="11" type="ORF">M569_01901</name>
</gene>
<evidence type="ECO:0000256" key="6">
    <source>
        <dbReference type="ARBA" id="ARBA00022840"/>
    </source>
</evidence>
<comment type="catalytic activity">
    <reaction evidence="8">
        <text>L-seryl-[protein] + ATP = O-phospho-L-seryl-[protein] + ADP + H(+)</text>
        <dbReference type="Rhea" id="RHEA:17989"/>
        <dbReference type="Rhea" id="RHEA-COMP:9863"/>
        <dbReference type="Rhea" id="RHEA-COMP:11604"/>
        <dbReference type="ChEBI" id="CHEBI:15378"/>
        <dbReference type="ChEBI" id="CHEBI:29999"/>
        <dbReference type="ChEBI" id="CHEBI:30616"/>
        <dbReference type="ChEBI" id="CHEBI:83421"/>
        <dbReference type="ChEBI" id="CHEBI:456216"/>
        <dbReference type="EC" id="2.7.11.1"/>
    </reaction>
</comment>
<evidence type="ECO:0000259" key="10">
    <source>
        <dbReference type="PROSITE" id="PS50011"/>
    </source>
</evidence>
<sequence length="386" mass="44225">KIMCGNQGIESTDEEYVETDPTGRYSRFEEILGKGSMKVVYKAFDHALGLEVAWNKVTLVDFIRSPEDLQRLRSEVHLLSTLNHRSIMRFFSSWIDSENRTFNFITEMFTSGTLRQYRAKYKRVNIRAIKRWAREILEGLVYLHGLDPPVIHRDLKCDNIFVNGHLGQVKIGDLGLAVILRQTSRTAHTILGTPEFMAPEVYAENYDELVDIYSYGMCVLEMIVHEYPYSECATSAQIYQNVTRGMKPRAFYKVDDLEARRFIGKCLERASTRLPAKELIMDPFLDLDRRDSIPTNRNPLSNEFDSKNRDDPRTDMTVTGKMNSDGTIFLKVQIADKGSVNNVFFPFDVESDTPLDVATEMVKELGITDWKPPEIAAMIDAEMSAL</sequence>
<dbReference type="Gene3D" id="3.30.200.20">
    <property type="entry name" value="Phosphorylase Kinase, domain 1"/>
    <property type="match status" value="1"/>
</dbReference>
<feature type="compositionally biased region" description="Basic and acidic residues" evidence="9">
    <location>
        <begin position="304"/>
        <end position="314"/>
    </location>
</feature>
<dbReference type="PROSITE" id="PS00108">
    <property type="entry name" value="PROTEIN_KINASE_ST"/>
    <property type="match status" value="1"/>
</dbReference>
<comment type="caution">
    <text evidence="11">The sequence shown here is derived from an EMBL/GenBank/DDBJ whole genome shotgun (WGS) entry which is preliminary data.</text>
</comment>
<keyword evidence="6" id="KW-0067">ATP-binding</keyword>
<dbReference type="InterPro" id="IPR050588">
    <property type="entry name" value="WNK_Ser-Thr_kinase"/>
</dbReference>
<dbReference type="Proteomes" id="UP000015453">
    <property type="component" value="Unassembled WGS sequence"/>
</dbReference>
<dbReference type="GO" id="GO:0004674">
    <property type="term" value="F:protein serine/threonine kinase activity"/>
    <property type="evidence" value="ECO:0007669"/>
    <property type="project" value="UniProtKB-KW"/>
</dbReference>
<evidence type="ECO:0000256" key="9">
    <source>
        <dbReference type="SAM" id="MobiDB-lite"/>
    </source>
</evidence>
<dbReference type="GO" id="GO:0005524">
    <property type="term" value="F:ATP binding"/>
    <property type="evidence" value="ECO:0007669"/>
    <property type="project" value="UniProtKB-KW"/>
</dbReference>
<dbReference type="PANTHER" id="PTHR13902">
    <property type="entry name" value="SERINE/THREONINE-PROTEIN KINASE WNK WITH NO LYSINE -RELATED"/>
    <property type="match status" value="1"/>
</dbReference>
<accession>S8D652</accession>
<name>S8D652_9LAMI</name>
<feature type="non-terminal residue" evidence="11">
    <location>
        <position position="1"/>
    </location>
</feature>
<dbReference type="FunFam" id="3.30.200.20:FF:000075">
    <property type="entry name" value="Probable serine/threonine-protein kinase WNK1"/>
    <property type="match status" value="1"/>
</dbReference>
<dbReference type="InterPro" id="IPR011009">
    <property type="entry name" value="Kinase-like_dom_sf"/>
</dbReference>
<keyword evidence="3" id="KW-0808">Transferase</keyword>
<organism evidence="11 12">
    <name type="scientific">Genlisea aurea</name>
    <dbReference type="NCBI Taxonomy" id="192259"/>
    <lineage>
        <taxon>Eukaryota</taxon>
        <taxon>Viridiplantae</taxon>
        <taxon>Streptophyta</taxon>
        <taxon>Embryophyta</taxon>
        <taxon>Tracheophyta</taxon>
        <taxon>Spermatophyta</taxon>
        <taxon>Magnoliopsida</taxon>
        <taxon>eudicotyledons</taxon>
        <taxon>Gunneridae</taxon>
        <taxon>Pentapetalae</taxon>
        <taxon>asterids</taxon>
        <taxon>lamiids</taxon>
        <taxon>Lamiales</taxon>
        <taxon>Lentibulariaceae</taxon>
        <taxon>Genlisea</taxon>
    </lineage>
</organism>
<evidence type="ECO:0000256" key="7">
    <source>
        <dbReference type="ARBA" id="ARBA00047899"/>
    </source>
</evidence>
<dbReference type="SUPFAM" id="SSF56112">
    <property type="entry name" value="Protein kinase-like (PK-like)"/>
    <property type="match status" value="1"/>
</dbReference>
<evidence type="ECO:0000256" key="4">
    <source>
        <dbReference type="ARBA" id="ARBA00022741"/>
    </source>
</evidence>
<evidence type="ECO:0000256" key="5">
    <source>
        <dbReference type="ARBA" id="ARBA00022777"/>
    </source>
</evidence>
<comment type="catalytic activity">
    <reaction evidence="7">
        <text>L-threonyl-[protein] + ATP = O-phospho-L-threonyl-[protein] + ADP + H(+)</text>
        <dbReference type="Rhea" id="RHEA:46608"/>
        <dbReference type="Rhea" id="RHEA-COMP:11060"/>
        <dbReference type="Rhea" id="RHEA-COMP:11605"/>
        <dbReference type="ChEBI" id="CHEBI:15378"/>
        <dbReference type="ChEBI" id="CHEBI:30013"/>
        <dbReference type="ChEBI" id="CHEBI:30616"/>
        <dbReference type="ChEBI" id="CHEBI:61977"/>
        <dbReference type="ChEBI" id="CHEBI:456216"/>
        <dbReference type="EC" id="2.7.11.1"/>
    </reaction>
</comment>
<dbReference type="SMART" id="SM00220">
    <property type="entry name" value="S_TKc"/>
    <property type="match status" value="1"/>
</dbReference>
<evidence type="ECO:0000256" key="1">
    <source>
        <dbReference type="ARBA" id="ARBA00012513"/>
    </source>
</evidence>
<dbReference type="InterPro" id="IPR000719">
    <property type="entry name" value="Prot_kinase_dom"/>
</dbReference>
<protein>
    <recommendedName>
        <fullName evidence="1">non-specific serine/threonine protein kinase</fullName>
        <ecNumber evidence="1">2.7.11.1</ecNumber>
    </recommendedName>
</protein>